<accession>A0A8H4VDW6</accession>
<evidence type="ECO:0000256" key="1">
    <source>
        <dbReference type="SAM" id="MobiDB-lite"/>
    </source>
</evidence>
<proteinExistence type="predicted"/>
<dbReference type="EMBL" id="JAACLJ010000004">
    <property type="protein sequence ID" value="KAF4587873.1"/>
    <property type="molecule type" value="Genomic_DNA"/>
</dbReference>
<reference evidence="2 3" key="1">
    <citation type="journal article" date="2020" name="G3 (Bethesda)">
        <title>Genetic Underpinnings of Host Manipulation by Ophiocordyceps as Revealed by Comparative Transcriptomics.</title>
        <authorList>
            <person name="Will I."/>
            <person name="Das B."/>
            <person name="Trinh T."/>
            <person name="Brachmann A."/>
            <person name="Ohm R.A."/>
            <person name="de Bekker C."/>
        </authorList>
    </citation>
    <scope>NUCLEOTIDE SEQUENCE [LARGE SCALE GENOMIC DNA]</scope>
    <source>
        <strain evidence="2 3">EC05</strain>
    </source>
</reference>
<comment type="caution">
    <text evidence="2">The sequence shown here is derived from an EMBL/GenBank/DDBJ whole genome shotgun (WGS) entry which is preliminary data.</text>
</comment>
<keyword evidence="3" id="KW-1185">Reference proteome</keyword>
<dbReference type="AlphaFoldDB" id="A0A8H4VDW6"/>
<organism evidence="2 3">
    <name type="scientific">Ophiocordyceps camponoti-floridani</name>
    <dbReference type="NCBI Taxonomy" id="2030778"/>
    <lineage>
        <taxon>Eukaryota</taxon>
        <taxon>Fungi</taxon>
        <taxon>Dikarya</taxon>
        <taxon>Ascomycota</taxon>
        <taxon>Pezizomycotina</taxon>
        <taxon>Sordariomycetes</taxon>
        <taxon>Hypocreomycetidae</taxon>
        <taxon>Hypocreales</taxon>
        <taxon>Ophiocordycipitaceae</taxon>
        <taxon>Ophiocordyceps</taxon>
    </lineage>
</organism>
<dbReference type="Proteomes" id="UP000562929">
    <property type="component" value="Unassembled WGS sequence"/>
</dbReference>
<sequence length="119" mass="13650">MTSQRTELAILMADAEQPYDEWSEEAPPPGYYDDVSPPYYELVDPVHTRRAQPVPMATLWEAQEPGLRLDELQAYRSQLLGMQMQLAQAANTATYDTDTWETDSFSIGDEEPYTRIIRC</sequence>
<gene>
    <name evidence="2" type="ORF">GQ602_004566</name>
</gene>
<evidence type="ECO:0000313" key="3">
    <source>
        <dbReference type="Proteomes" id="UP000562929"/>
    </source>
</evidence>
<feature type="region of interest" description="Disordered" evidence="1">
    <location>
        <begin position="16"/>
        <end position="35"/>
    </location>
</feature>
<evidence type="ECO:0000313" key="2">
    <source>
        <dbReference type="EMBL" id="KAF4587873.1"/>
    </source>
</evidence>
<protein>
    <submittedName>
        <fullName evidence="2">Uncharacterized protein</fullName>
    </submittedName>
</protein>
<name>A0A8H4VDW6_9HYPO</name>